<proteinExistence type="predicted"/>
<evidence type="ECO:0000313" key="1">
    <source>
        <dbReference type="EMBL" id="GIY86943.1"/>
    </source>
</evidence>
<comment type="caution">
    <text evidence="1">The sequence shown here is derived from an EMBL/GenBank/DDBJ whole genome shotgun (WGS) entry which is preliminary data.</text>
</comment>
<sequence length="121" mass="13091">MASVCLHIKGLQFLLSHRRGFAIAAVKAATVRMPEGAVRGSLLGRLSEPQGLWAAGIPAIWCWAGLPLLDSDIVTVPVAASPCFLEFREDLSNLFEGHGMLTANDPLGNACNHIYYSFIMH</sequence>
<dbReference type="Proteomes" id="UP001054945">
    <property type="component" value="Unassembled WGS sequence"/>
</dbReference>
<organism evidence="1 2">
    <name type="scientific">Caerostris extrusa</name>
    <name type="common">Bark spider</name>
    <name type="synonym">Caerostris bankana</name>
    <dbReference type="NCBI Taxonomy" id="172846"/>
    <lineage>
        <taxon>Eukaryota</taxon>
        <taxon>Metazoa</taxon>
        <taxon>Ecdysozoa</taxon>
        <taxon>Arthropoda</taxon>
        <taxon>Chelicerata</taxon>
        <taxon>Arachnida</taxon>
        <taxon>Araneae</taxon>
        <taxon>Araneomorphae</taxon>
        <taxon>Entelegynae</taxon>
        <taxon>Araneoidea</taxon>
        <taxon>Araneidae</taxon>
        <taxon>Caerostris</taxon>
    </lineage>
</organism>
<accession>A0AAV4WZI8</accession>
<dbReference type="AlphaFoldDB" id="A0AAV4WZI8"/>
<evidence type="ECO:0000313" key="2">
    <source>
        <dbReference type="Proteomes" id="UP001054945"/>
    </source>
</evidence>
<dbReference type="EMBL" id="BPLR01016862">
    <property type="protein sequence ID" value="GIY86943.1"/>
    <property type="molecule type" value="Genomic_DNA"/>
</dbReference>
<name>A0AAV4WZI8_CAEEX</name>
<keyword evidence="2" id="KW-1185">Reference proteome</keyword>
<protein>
    <submittedName>
        <fullName evidence="1">Uncharacterized protein</fullName>
    </submittedName>
</protein>
<gene>
    <name evidence="1" type="ORF">CEXT_421671</name>
</gene>
<reference evidence="1 2" key="1">
    <citation type="submission" date="2021-06" db="EMBL/GenBank/DDBJ databases">
        <title>Caerostris extrusa draft genome.</title>
        <authorList>
            <person name="Kono N."/>
            <person name="Arakawa K."/>
        </authorList>
    </citation>
    <scope>NUCLEOTIDE SEQUENCE [LARGE SCALE GENOMIC DNA]</scope>
</reference>